<keyword evidence="4" id="KW-1185">Reference proteome</keyword>
<dbReference type="GO" id="GO:0005737">
    <property type="term" value="C:cytoplasm"/>
    <property type="evidence" value="ECO:0007669"/>
    <property type="project" value="TreeGrafter"/>
</dbReference>
<dbReference type="GO" id="GO:0038023">
    <property type="term" value="F:signaling receptor activity"/>
    <property type="evidence" value="ECO:0007669"/>
    <property type="project" value="InterPro"/>
</dbReference>
<feature type="domain" description="Bet v I/Major latex protein" evidence="2">
    <location>
        <begin position="1"/>
        <end position="154"/>
    </location>
</feature>
<dbReference type="FunFam" id="3.30.530.20:FF:000007">
    <property type="entry name" value="Major pollen allergen Bet v 1-A"/>
    <property type="match status" value="1"/>
</dbReference>
<dbReference type="InterPro" id="IPR050279">
    <property type="entry name" value="Plant_def-hormone_signal"/>
</dbReference>
<dbReference type="Gene3D" id="3.30.530.20">
    <property type="match status" value="1"/>
</dbReference>
<dbReference type="InterPro" id="IPR000916">
    <property type="entry name" value="Bet_v_I/MLP"/>
</dbReference>
<organism evidence="3 4">
    <name type="scientific">Rhododendron williamsianum</name>
    <dbReference type="NCBI Taxonomy" id="262921"/>
    <lineage>
        <taxon>Eukaryota</taxon>
        <taxon>Viridiplantae</taxon>
        <taxon>Streptophyta</taxon>
        <taxon>Embryophyta</taxon>
        <taxon>Tracheophyta</taxon>
        <taxon>Spermatophyta</taxon>
        <taxon>Magnoliopsida</taxon>
        <taxon>eudicotyledons</taxon>
        <taxon>Gunneridae</taxon>
        <taxon>Pentapetalae</taxon>
        <taxon>asterids</taxon>
        <taxon>Ericales</taxon>
        <taxon>Ericaceae</taxon>
        <taxon>Ericoideae</taxon>
        <taxon>Rhodoreae</taxon>
        <taxon>Rhododendron</taxon>
    </lineage>
</organism>
<sequence>MGVVKISQSFKTKVTPGRMFRALILDSHNLCPKLMFSSIKSIDLVEGNGEAGSIKQMNFTEASPLKYVKLRIDELDKEKFTCKYTFIEVEGLMETIESISYDVKFEPYGYTGCVCKMTSEYKTKPDVEIKEEDIEHGKDRAIGMYEVVEAYLLAHPHAYE</sequence>
<dbReference type="InterPro" id="IPR023393">
    <property type="entry name" value="START-like_dom_sf"/>
</dbReference>
<proteinExistence type="inferred from homology"/>
<dbReference type="AlphaFoldDB" id="A0A6A4L6L3"/>
<dbReference type="GO" id="GO:0010427">
    <property type="term" value="F:abscisic acid binding"/>
    <property type="evidence" value="ECO:0007669"/>
    <property type="project" value="InterPro"/>
</dbReference>
<dbReference type="GO" id="GO:0009738">
    <property type="term" value="P:abscisic acid-activated signaling pathway"/>
    <property type="evidence" value="ECO:0007669"/>
    <property type="project" value="InterPro"/>
</dbReference>
<evidence type="ECO:0000259" key="2">
    <source>
        <dbReference type="Pfam" id="PF00407"/>
    </source>
</evidence>
<dbReference type="PRINTS" id="PR00634">
    <property type="entry name" value="BETALLERGEN"/>
</dbReference>
<comment type="caution">
    <text evidence="3">The sequence shown here is derived from an EMBL/GenBank/DDBJ whole genome shotgun (WGS) entry which is preliminary data.</text>
</comment>
<evidence type="ECO:0000256" key="1">
    <source>
        <dbReference type="ARBA" id="ARBA00009744"/>
    </source>
</evidence>
<dbReference type="InterPro" id="IPR024949">
    <property type="entry name" value="Bet_v_I_allergen"/>
</dbReference>
<evidence type="ECO:0000313" key="4">
    <source>
        <dbReference type="Proteomes" id="UP000428333"/>
    </source>
</evidence>
<protein>
    <recommendedName>
        <fullName evidence="2">Bet v I/Major latex protein domain-containing protein</fullName>
    </recommendedName>
</protein>
<dbReference type="Proteomes" id="UP000428333">
    <property type="component" value="Linkage Group LG07"/>
</dbReference>
<name>A0A6A4L6L3_9ERIC</name>
<gene>
    <name evidence="3" type="ORF">C3L33_12934</name>
</gene>
<reference evidence="3 4" key="1">
    <citation type="journal article" date="2019" name="Genome Biol. Evol.">
        <title>The Rhododendron genome and chromosomal organization provide insight into shared whole-genome duplications across the heath family (Ericaceae).</title>
        <authorList>
            <person name="Soza V.L."/>
            <person name="Lindsley D."/>
            <person name="Waalkes A."/>
            <person name="Ramage E."/>
            <person name="Patwardhan R.P."/>
            <person name="Burton J.N."/>
            <person name="Adey A."/>
            <person name="Kumar A."/>
            <person name="Qiu R."/>
            <person name="Shendure J."/>
            <person name="Hall B."/>
        </authorList>
    </citation>
    <scope>NUCLEOTIDE SEQUENCE [LARGE SCALE GENOMIC DNA]</scope>
    <source>
        <strain evidence="3">RSF 1966-606</strain>
    </source>
</reference>
<feature type="non-terminal residue" evidence="3">
    <location>
        <position position="1"/>
    </location>
</feature>
<dbReference type="OrthoDB" id="1565598at2759"/>
<dbReference type="Pfam" id="PF00407">
    <property type="entry name" value="Bet_v_1"/>
    <property type="match status" value="1"/>
</dbReference>
<comment type="similarity">
    <text evidence="1">Belongs to the BetVI family.</text>
</comment>
<evidence type="ECO:0000313" key="3">
    <source>
        <dbReference type="EMBL" id="KAE9455183.1"/>
    </source>
</evidence>
<dbReference type="EMBL" id="QEFC01001866">
    <property type="protein sequence ID" value="KAE9455183.1"/>
    <property type="molecule type" value="Genomic_DNA"/>
</dbReference>
<dbReference type="PANTHER" id="PTHR31213">
    <property type="entry name" value="OS08G0374000 PROTEIN-RELATED"/>
    <property type="match status" value="1"/>
</dbReference>
<dbReference type="GO" id="GO:0006952">
    <property type="term" value="P:defense response"/>
    <property type="evidence" value="ECO:0007669"/>
    <property type="project" value="InterPro"/>
</dbReference>
<dbReference type="PANTHER" id="PTHR31213:SF174">
    <property type="entry name" value="MAJOR ALLERGEN PRU AR 1-LIKE"/>
    <property type="match status" value="1"/>
</dbReference>
<accession>A0A6A4L6L3</accession>
<dbReference type="GO" id="GO:0005634">
    <property type="term" value="C:nucleus"/>
    <property type="evidence" value="ECO:0007669"/>
    <property type="project" value="TreeGrafter"/>
</dbReference>
<dbReference type="SUPFAM" id="SSF55961">
    <property type="entry name" value="Bet v1-like"/>
    <property type="match status" value="1"/>
</dbReference>
<dbReference type="GO" id="GO:0004864">
    <property type="term" value="F:protein phosphatase inhibitor activity"/>
    <property type="evidence" value="ECO:0007669"/>
    <property type="project" value="InterPro"/>
</dbReference>
<dbReference type="CDD" id="cd07816">
    <property type="entry name" value="Bet_v1-like"/>
    <property type="match status" value="1"/>
</dbReference>